<comment type="caution">
    <text evidence="9">The sequence shown here is derived from an EMBL/GenBank/DDBJ whole genome shotgun (WGS) entry which is preliminary data.</text>
</comment>
<proteinExistence type="inferred from homology"/>
<dbReference type="Gene3D" id="1.10.8.60">
    <property type="match status" value="1"/>
</dbReference>
<dbReference type="InterPro" id="IPR008921">
    <property type="entry name" value="DNA_pol3_clamp-load_cplx_C"/>
</dbReference>
<dbReference type="GO" id="GO:0003887">
    <property type="term" value="F:DNA-directed DNA polymerase activity"/>
    <property type="evidence" value="ECO:0007669"/>
    <property type="project" value="UniProtKB-KW"/>
</dbReference>
<evidence type="ECO:0000256" key="1">
    <source>
        <dbReference type="ARBA" id="ARBA00012417"/>
    </source>
</evidence>
<reference evidence="9 10" key="1">
    <citation type="journal article" date="2016" name="Nat. Commun.">
        <title>Thousands of microbial genomes shed light on interconnected biogeochemical processes in an aquifer system.</title>
        <authorList>
            <person name="Anantharaman K."/>
            <person name="Brown C.T."/>
            <person name="Hug L.A."/>
            <person name="Sharon I."/>
            <person name="Castelle C.J."/>
            <person name="Probst A.J."/>
            <person name="Thomas B.C."/>
            <person name="Singh A."/>
            <person name="Wilkins M.J."/>
            <person name="Karaoz U."/>
            <person name="Brodie E.L."/>
            <person name="Williams K.H."/>
            <person name="Hubbard S.S."/>
            <person name="Banfield J.F."/>
        </authorList>
    </citation>
    <scope>NUCLEOTIDE SEQUENCE [LARGE SCALE GENOMIC DNA]</scope>
</reference>
<evidence type="ECO:0000256" key="5">
    <source>
        <dbReference type="ARBA" id="ARBA00022932"/>
    </source>
</evidence>
<protein>
    <recommendedName>
        <fullName evidence="1">DNA-directed DNA polymerase</fullName>
        <ecNumber evidence="1">2.7.7.7</ecNumber>
    </recommendedName>
</protein>
<dbReference type="PANTHER" id="PTHR34388">
    <property type="entry name" value="DNA POLYMERASE III SUBUNIT DELTA"/>
    <property type="match status" value="1"/>
</dbReference>
<keyword evidence="4" id="KW-0235">DNA replication</keyword>
<comment type="catalytic activity">
    <reaction evidence="7">
        <text>DNA(n) + a 2'-deoxyribonucleoside 5'-triphosphate = DNA(n+1) + diphosphate</text>
        <dbReference type="Rhea" id="RHEA:22508"/>
        <dbReference type="Rhea" id="RHEA-COMP:17339"/>
        <dbReference type="Rhea" id="RHEA-COMP:17340"/>
        <dbReference type="ChEBI" id="CHEBI:33019"/>
        <dbReference type="ChEBI" id="CHEBI:61560"/>
        <dbReference type="ChEBI" id="CHEBI:173112"/>
        <dbReference type="EC" id="2.7.7.7"/>
    </reaction>
</comment>
<name>A0A1G2R7D5_9BACT</name>
<dbReference type="AlphaFoldDB" id="A0A1G2R7D5"/>
<dbReference type="Proteomes" id="UP000179258">
    <property type="component" value="Unassembled WGS sequence"/>
</dbReference>
<dbReference type="PANTHER" id="PTHR34388:SF1">
    <property type="entry name" value="DNA POLYMERASE III SUBUNIT DELTA"/>
    <property type="match status" value="1"/>
</dbReference>
<dbReference type="EMBL" id="MHTX01000012">
    <property type="protein sequence ID" value="OHA68617.1"/>
    <property type="molecule type" value="Genomic_DNA"/>
</dbReference>
<comment type="similarity">
    <text evidence="6">Belongs to the DNA polymerase HolA subunit family.</text>
</comment>
<evidence type="ECO:0000256" key="3">
    <source>
        <dbReference type="ARBA" id="ARBA00022695"/>
    </source>
</evidence>
<evidence type="ECO:0000256" key="6">
    <source>
        <dbReference type="ARBA" id="ARBA00034754"/>
    </source>
</evidence>
<evidence type="ECO:0000313" key="10">
    <source>
        <dbReference type="Proteomes" id="UP000179258"/>
    </source>
</evidence>
<dbReference type="NCBIfam" id="TIGR01128">
    <property type="entry name" value="holA"/>
    <property type="match status" value="1"/>
</dbReference>
<dbReference type="EC" id="2.7.7.7" evidence="1"/>
<evidence type="ECO:0000256" key="2">
    <source>
        <dbReference type="ARBA" id="ARBA00022679"/>
    </source>
</evidence>
<dbReference type="GO" id="GO:0009360">
    <property type="term" value="C:DNA polymerase III complex"/>
    <property type="evidence" value="ECO:0007669"/>
    <property type="project" value="TreeGrafter"/>
</dbReference>
<organism evidence="9 10">
    <name type="scientific">Candidatus Wildermuthbacteria bacterium RIFCSPHIGHO2_02_FULL_47_17</name>
    <dbReference type="NCBI Taxonomy" id="1802452"/>
    <lineage>
        <taxon>Bacteria</taxon>
        <taxon>Candidatus Wildermuthiibacteriota</taxon>
    </lineage>
</organism>
<dbReference type="Gene3D" id="1.20.272.10">
    <property type="match status" value="1"/>
</dbReference>
<feature type="domain" description="DNA polymerase III delta subunit-like C-terminal" evidence="8">
    <location>
        <begin position="179"/>
        <end position="294"/>
    </location>
</feature>
<dbReference type="SUPFAM" id="SSF48019">
    <property type="entry name" value="post-AAA+ oligomerization domain-like"/>
    <property type="match status" value="1"/>
</dbReference>
<evidence type="ECO:0000259" key="8">
    <source>
        <dbReference type="Pfam" id="PF21694"/>
    </source>
</evidence>
<dbReference type="GO" id="GO:0006261">
    <property type="term" value="P:DNA-templated DNA replication"/>
    <property type="evidence" value="ECO:0007669"/>
    <property type="project" value="TreeGrafter"/>
</dbReference>
<dbReference type="InterPro" id="IPR048466">
    <property type="entry name" value="DNA_pol3_delta-like_C"/>
</dbReference>
<keyword evidence="2" id="KW-0808">Transferase</keyword>
<keyword evidence="3" id="KW-0548">Nucleotidyltransferase</keyword>
<keyword evidence="5" id="KW-0239">DNA-directed DNA polymerase</keyword>
<evidence type="ECO:0000313" key="9">
    <source>
        <dbReference type="EMBL" id="OHA68617.1"/>
    </source>
</evidence>
<accession>A0A1G2R7D5</accession>
<gene>
    <name evidence="9" type="ORF">A3D59_00630</name>
</gene>
<dbReference type="InterPro" id="IPR005790">
    <property type="entry name" value="DNA_polIII_delta"/>
</dbReference>
<sequence length="297" mass="33502">MLYLIYGGDSYRARKNVREIVANLILRNPGAAVHRLTPENSNEENLADLIYGQNLFGQKSVIVFDGLLEGELGGFLEKKAKDAADSKNVYIILDGKLDAGLAKKISKFAQKTLKLNKLSPDEIRGWIVKEAKEREISLSAGEIDFFAKNFESDLWAVSQALELKSLGGEIDIKKFLYNPFGLADLFAQRNKREAYKLFHKNLSSGVTAEEMFWKLWWQMRTLLAVSSFKESGFDNFQIKASAGLHPYVIQKSLSAASRFRKDELARIWDELFAIWRGSREGNADLESGLERVILGLA</sequence>
<dbReference type="Pfam" id="PF21694">
    <property type="entry name" value="DNA_pol3_delta_C"/>
    <property type="match status" value="1"/>
</dbReference>
<evidence type="ECO:0000256" key="4">
    <source>
        <dbReference type="ARBA" id="ARBA00022705"/>
    </source>
</evidence>
<dbReference type="GO" id="GO:0003677">
    <property type="term" value="F:DNA binding"/>
    <property type="evidence" value="ECO:0007669"/>
    <property type="project" value="InterPro"/>
</dbReference>
<evidence type="ECO:0000256" key="7">
    <source>
        <dbReference type="ARBA" id="ARBA00049244"/>
    </source>
</evidence>